<name>A0A5Q5BFJ3_MYCSS</name>
<dbReference type="Pfam" id="PF07728">
    <property type="entry name" value="AAA_5"/>
    <property type="match status" value="1"/>
</dbReference>
<evidence type="ECO:0000259" key="1">
    <source>
        <dbReference type="SMART" id="SM00382"/>
    </source>
</evidence>
<protein>
    <submittedName>
        <fullName evidence="2">ATPase associated with various cellular activities, AAA_5</fullName>
    </submittedName>
</protein>
<dbReference type="Pfam" id="PF14338">
    <property type="entry name" value="Mrr_N"/>
    <property type="match status" value="1"/>
</dbReference>
<dbReference type="PANTHER" id="PTHR37291">
    <property type="entry name" value="5-METHYLCYTOSINE-SPECIFIC RESTRICTION ENZYME B"/>
    <property type="match status" value="1"/>
</dbReference>
<reference evidence="2" key="1">
    <citation type="submission" date="2006-06" db="EMBL/GenBank/DDBJ databases">
        <title>Complete sequence of chromosome of Mycobacterium sp. MCS.</title>
        <authorList>
            <consortium name="US DOE Joint Genome Institute"/>
            <person name="Copeland A."/>
            <person name="Lucas S."/>
            <person name="Lapidus A."/>
            <person name="Barry K."/>
            <person name="Detter J.C."/>
            <person name="Glavina del Rio T."/>
            <person name="Hammon N."/>
            <person name="Israni S."/>
            <person name="Dalin E."/>
            <person name="Tice H."/>
            <person name="Pitluck S."/>
            <person name="Martinez M."/>
            <person name="Schmutz J."/>
            <person name="Larimer F."/>
            <person name="Land M."/>
            <person name="Hauser L."/>
            <person name="Kyrpides N."/>
            <person name="Kim E."/>
            <person name="Miller C.D."/>
            <person name="Hughes J.E."/>
            <person name="Anderson A.J."/>
            <person name="Sims R.C."/>
            <person name="Richardson P."/>
        </authorList>
    </citation>
    <scope>NUCLEOTIDE SEQUENCE [LARGE SCALE GENOMIC DNA]</scope>
    <source>
        <strain evidence="2">MCS</strain>
    </source>
</reference>
<dbReference type="InterPro" id="IPR011704">
    <property type="entry name" value="ATPase_dyneun-rel_AAA"/>
</dbReference>
<organism evidence="2">
    <name type="scientific">Mycobacterium sp. (strain MCS)</name>
    <dbReference type="NCBI Taxonomy" id="164756"/>
    <lineage>
        <taxon>Bacteria</taxon>
        <taxon>Bacillati</taxon>
        <taxon>Actinomycetota</taxon>
        <taxon>Actinomycetes</taxon>
        <taxon>Mycobacteriales</taxon>
        <taxon>Mycobacteriaceae</taxon>
        <taxon>Mycobacterium</taxon>
    </lineage>
</organism>
<accession>A0A5Q5BFJ3</accession>
<evidence type="ECO:0000313" key="2">
    <source>
        <dbReference type="EMBL" id="ABG06947.1"/>
    </source>
</evidence>
<gene>
    <name evidence="2" type="ordered locus">Mmcs_0829</name>
</gene>
<dbReference type="SMART" id="SM00382">
    <property type="entry name" value="AAA"/>
    <property type="match status" value="1"/>
</dbReference>
<dbReference type="GO" id="GO:0005524">
    <property type="term" value="F:ATP binding"/>
    <property type="evidence" value="ECO:0007669"/>
    <property type="project" value="InterPro"/>
</dbReference>
<sequence>MVSSTEETPQVPPWQKFARPVLEVLSDGTVWQRSALHTAVMDRLGLSAEQRAVTLNSGQGQAANRVGWAVSYLARAEAVKRVAKGQTQITEFGRQILQMHPEEITQADLEAVPAFQAYVPKQHATQKVSIDTEHLPSYWFVGAFFTDEEHHEGPVGDQTDRFVAEGRWENGNKGKYQDQVKVMKPGDHIAIKAAFTRKHDLPFASKGHPVSVMAIKATGIIVENAGDGYNVTVEWDPPAPVREWYFYTSRLTVWRVKPTDWKTKNLIDFAFNDAEQDYDAFRNTDPWVERFGDEAPEVIDEGDDETIEEETATSITYGIKNIIADGCFLSEQTLTGYLDAVERKKNLILQGPPGTGKTWLAKRLGRALIGQDSSDLLQSVQFHPTLSYEDFVRGWRPAGDGRLSLVDGLFLDIIKKAESNPGSKYILVIEEINRGNLAQIFGELLTLLEADKRDPAEALTLTYRRTGEPPVYIPENLYIIGTMNLADRSLAIVDFALRRRFAFADLAPQFNSSWRQWVSTRNGIDEEILASLAERIGVLNQKITEDRSLGEQYRIGHSFFTPGHDTKVDDPSQWIRHVVEQEIRPLLAEYWFDDPQRVEAESSALIGSI</sequence>
<dbReference type="KEGG" id="mmc:Mmcs_0829"/>
<dbReference type="Gene3D" id="3.40.50.300">
    <property type="entry name" value="P-loop containing nucleotide triphosphate hydrolases"/>
    <property type="match status" value="1"/>
</dbReference>
<dbReference type="InterPro" id="IPR052934">
    <property type="entry name" value="Methyl-DNA_Rec/Restrict_Enz"/>
</dbReference>
<dbReference type="REBASE" id="13189">
    <property type="entry name" value="MspMCSMcrBCP"/>
</dbReference>
<dbReference type="SUPFAM" id="SSF52540">
    <property type="entry name" value="P-loop containing nucleoside triphosphate hydrolases"/>
    <property type="match status" value="1"/>
</dbReference>
<dbReference type="EMBL" id="CP000384">
    <property type="protein sequence ID" value="ABG06947.1"/>
    <property type="molecule type" value="Genomic_DNA"/>
</dbReference>
<dbReference type="GO" id="GO:0016887">
    <property type="term" value="F:ATP hydrolysis activity"/>
    <property type="evidence" value="ECO:0007669"/>
    <property type="project" value="InterPro"/>
</dbReference>
<dbReference type="InterPro" id="IPR003593">
    <property type="entry name" value="AAA+_ATPase"/>
</dbReference>
<dbReference type="PANTHER" id="PTHR37291:SF1">
    <property type="entry name" value="TYPE IV METHYL-DIRECTED RESTRICTION ENZYME ECOKMCRB SUBUNIT"/>
    <property type="match status" value="1"/>
</dbReference>
<dbReference type="AlphaFoldDB" id="A0A5Q5BFJ3"/>
<feature type="domain" description="AAA+ ATPase" evidence="1">
    <location>
        <begin position="343"/>
        <end position="507"/>
    </location>
</feature>
<proteinExistence type="predicted"/>
<dbReference type="InterPro" id="IPR025745">
    <property type="entry name" value="Mrr-like_N_dom"/>
</dbReference>
<dbReference type="InterPro" id="IPR027417">
    <property type="entry name" value="P-loop_NTPase"/>
</dbReference>
<dbReference type="CDD" id="cd00009">
    <property type="entry name" value="AAA"/>
    <property type="match status" value="1"/>
</dbReference>